<evidence type="ECO:0000313" key="2">
    <source>
        <dbReference type="EMBL" id="GHH29200.1"/>
    </source>
</evidence>
<evidence type="ECO:0000313" key="3">
    <source>
        <dbReference type="Proteomes" id="UP000605568"/>
    </source>
</evidence>
<keyword evidence="3" id="KW-1185">Reference proteome</keyword>
<accession>A0ABQ3LZK7</accession>
<gene>
    <name evidence="2" type="ORF">GCM10017774_04790</name>
</gene>
<evidence type="ECO:0008006" key="4">
    <source>
        <dbReference type="Google" id="ProtNLM"/>
    </source>
</evidence>
<dbReference type="Proteomes" id="UP000605568">
    <property type="component" value="Unassembled WGS sequence"/>
</dbReference>
<protein>
    <recommendedName>
        <fullName evidence="4">Secreted protein</fullName>
    </recommendedName>
</protein>
<evidence type="ECO:0000256" key="1">
    <source>
        <dbReference type="SAM" id="MobiDB-lite"/>
    </source>
</evidence>
<organism evidence="2 3">
    <name type="scientific">Lentzea cavernae</name>
    <dbReference type="NCBI Taxonomy" id="2020703"/>
    <lineage>
        <taxon>Bacteria</taxon>
        <taxon>Bacillati</taxon>
        <taxon>Actinomycetota</taxon>
        <taxon>Actinomycetes</taxon>
        <taxon>Pseudonocardiales</taxon>
        <taxon>Pseudonocardiaceae</taxon>
        <taxon>Lentzea</taxon>
    </lineage>
</organism>
<sequence length="105" mass="10601">MPSPFRALCGALVATTPAHTDQSAVELPPAGLAPGGSITGGDALGGLDSGTRPRTVDVRTAVPMLVLSVASVRTPPAVAGPVHHLVIGARQDPRRRSGPVPPAFR</sequence>
<feature type="region of interest" description="Disordered" evidence="1">
    <location>
        <begin position="20"/>
        <end position="41"/>
    </location>
</feature>
<name>A0ABQ3LZK7_9PSEU</name>
<comment type="caution">
    <text evidence="2">The sequence shown here is derived from an EMBL/GenBank/DDBJ whole genome shotgun (WGS) entry which is preliminary data.</text>
</comment>
<proteinExistence type="predicted"/>
<reference evidence="3" key="1">
    <citation type="journal article" date="2019" name="Int. J. Syst. Evol. Microbiol.">
        <title>The Global Catalogue of Microorganisms (GCM) 10K type strain sequencing project: providing services to taxonomists for standard genome sequencing and annotation.</title>
        <authorList>
            <consortium name="The Broad Institute Genomics Platform"/>
            <consortium name="The Broad Institute Genome Sequencing Center for Infectious Disease"/>
            <person name="Wu L."/>
            <person name="Ma J."/>
        </authorList>
    </citation>
    <scope>NUCLEOTIDE SEQUENCE [LARGE SCALE GENOMIC DNA]</scope>
    <source>
        <strain evidence="3">CGMCC 4.7367</strain>
    </source>
</reference>
<dbReference type="RefSeq" id="WP_191295755.1">
    <property type="nucleotide sequence ID" value="NZ_BNAR01000001.1"/>
</dbReference>
<dbReference type="EMBL" id="BNAR01000001">
    <property type="protein sequence ID" value="GHH29200.1"/>
    <property type="molecule type" value="Genomic_DNA"/>
</dbReference>